<keyword evidence="9" id="KW-0226">DNA condensation</keyword>
<dbReference type="InterPro" id="IPR022816">
    <property type="entry name" value="Condensin_barren_su2"/>
</dbReference>
<evidence type="ECO:0000256" key="4">
    <source>
        <dbReference type="ARBA" id="ARBA00016065"/>
    </source>
</evidence>
<evidence type="ECO:0000256" key="2">
    <source>
        <dbReference type="ARBA" id="ARBA00004496"/>
    </source>
</evidence>
<evidence type="ECO:0000256" key="6">
    <source>
        <dbReference type="ARBA" id="ARBA00022490"/>
    </source>
</evidence>
<dbReference type="GeneID" id="14908946"/>
<sequence>MPLKFLQQIYQIQLISKVKVMSHGRNYLLILIQMLKFTVIGGFQRTERNDKEEKNEEKDQQGDIIQNKKIISKIGQGEKTLEKNIQNINVNKYDLEFDVDPLFSKTSSKFDNQTIRD</sequence>
<dbReference type="AlphaFoldDB" id="G0QPR0"/>
<evidence type="ECO:0000256" key="3">
    <source>
        <dbReference type="ARBA" id="ARBA00009471"/>
    </source>
</evidence>
<keyword evidence="6" id="KW-0963">Cytoplasm</keyword>
<dbReference type="Proteomes" id="UP000008983">
    <property type="component" value="Unassembled WGS sequence"/>
</dbReference>
<keyword evidence="10" id="KW-0131">Cell cycle</keyword>
<dbReference type="GO" id="GO:0003682">
    <property type="term" value="F:chromatin binding"/>
    <property type="evidence" value="ECO:0007669"/>
    <property type="project" value="TreeGrafter"/>
</dbReference>
<gene>
    <name evidence="11" type="ORF">IMG5_070470</name>
</gene>
<evidence type="ECO:0000256" key="1">
    <source>
        <dbReference type="ARBA" id="ARBA00004286"/>
    </source>
</evidence>
<keyword evidence="5" id="KW-0158">Chromosome</keyword>
<dbReference type="PANTHER" id="PTHR13108">
    <property type="entry name" value="CONDENSIN COMPLEX SUBUNIT 2"/>
    <property type="match status" value="1"/>
</dbReference>
<keyword evidence="12" id="KW-1185">Reference proteome</keyword>
<dbReference type="PANTHER" id="PTHR13108:SF9">
    <property type="entry name" value="CONDENSIN COMPLEX SUBUNIT 2"/>
    <property type="match status" value="1"/>
</dbReference>
<evidence type="ECO:0000256" key="10">
    <source>
        <dbReference type="ARBA" id="ARBA00023306"/>
    </source>
</evidence>
<evidence type="ECO:0000313" key="12">
    <source>
        <dbReference type="Proteomes" id="UP000008983"/>
    </source>
</evidence>
<evidence type="ECO:0000256" key="5">
    <source>
        <dbReference type="ARBA" id="ARBA00022454"/>
    </source>
</evidence>
<dbReference type="eggNOG" id="KOG2328">
    <property type="taxonomic scope" value="Eukaryota"/>
</dbReference>
<evidence type="ECO:0000256" key="9">
    <source>
        <dbReference type="ARBA" id="ARBA00023067"/>
    </source>
</evidence>
<evidence type="ECO:0000256" key="7">
    <source>
        <dbReference type="ARBA" id="ARBA00022618"/>
    </source>
</evidence>
<reference evidence="11 12" key="1">
    <citation type="submission" date="2011-07" db="EMBL/GenBank/DDBJ databases">
        <authorList>
            <person name="Coyne R."/>
            <person name="Brami D."/>
            <person name="Johnson J."/>
            <person name="Hostetler J."/>
            <person name="Hannick L."/>
            <person name="Clark T."/>
            <person name="Cassidy-Hanley D."/>
            <person name="Inman J."/>
        </authorList>
    </citation>
    <scope>NUCLEOTIDE SEQUENCE [LARGE SCALE GENOMIC DNA]</scope>
    <source>
        <strain evidence="11 12">G5</strain>
    </source>
</reference>
<comment type="similarity">
    <text evidence="3">Belongs to the CND2 (condensin subunit 2) family.</text>
</comment>
<dbReference type="OrthoDB" id="362021at2759"/>
<dbReference type="GO" id="GO:0051301">
    <property type="term" value="P:cell division"/>
    <property type="evidence" value="ECO:0007669"/>
    <property type="project" value="UniProtKB-KW"/>
</dbReference>
<dbReference type="Pfam" id="PF05786">
    <property type="entry name" value="Cnd2"/>
    <property type="match status" value="1"/>
</dbReference>
<accession>G0QPR0</accession>
<protein>
    <recommendedName>
        <fullName evidence="4">Condensin complex subunit 2</fullName>
    </recommendedName>
</protein>
<dbReference type="GO" id="GO:0007076">
    <property type="term" value="P:mitotic chromosome condensation"/>
    <property type="evidence" value="ECO:0007669"/>
    <property type="project" value="InterPro"/>
</dbReference>
<dbReference type="RefSeq" id="XP_004036761.1">
    <property type="nucleotide sequence ID" value="XM_004036713.1"/>
</dbReference>
<evidence type="ECO:0000313" key="11">
    <source>
        <dbReference type="EMBL" id="EGR32775.1"/>
    </source>
</evidence>
<proteinExistence type="inferred from homology"/>
<organism evidence="11 12">
    <name type="scientific">Ichthyophthirius multifiliis</name>
    <name type="common">White spot disease agent</name>
    <name type="synonym">Ich</name>
    <dbReference type="NCBI Taxonomy" id="5932"/>
    <lineage>
        <taxon>Eukaryota</taxon>
        <taxon>Sar</taxon>
        <taxon>Alveolata</taxon>
        <taxon>Ciliophora</taxon>
        <taxon>Intramacronucleata</taxon>
        <taxon>Oligohymenophorea</taxon>
        <taxon>Hymenostomatida</taxon>
        <taxon>Ophryoglenina</taxon>
        <taxon>Ichthyophthirius</taxon>
    </lineage>
</organism>
<dbReference type="GO" id="GO:0005737">
    <property type="term" value="C:cytoplasm"/>
    <property type="evidence" value="ECO:0007669"/>
    <property type="project" value="UniProtKB-SubCell"/>
</dbReference>
<name>G0QPR0_ICHMU</name>
<keyword evidence="7" id="KW-0132">Cell division</keyword>
<dbReference type="GO" id="GO:0000796">
    <property type="term" value="C:condensin complex"/>
    <property type="evidence" value="ECO:0007669"/>
    <property type="project" value="InterPro"/>
</dbReference>
<dbReference type="InParanoid" id="G0QPR0"/>
<evidence type="ECO:0000256" key="8">
    <source>
        <dbReference type="ARBA" id="ARBA00022776"/>
    </source>
</evidence>
<keyword evidence="8" id="KW-0498">Mitosis</keyword>
<dbReference type="STRING" id="857967.G0QPR0"/>
<dbReference type="EMBL" id="GL983575">
    <property type="protein sequence ID" value="EGR32775.1"/>
    <property type="molecule type" value="Genomic_DNA"/>
</dbReference>
<comment type="subcellular location">
    <subcellularLocation>
        <location evidence="1">Chromosome</location>
    </subcellularLocation>
    <subcellularLocation>
        <location evidence="2">Cytoplasm</location>
    </subcellularLocation>
</comment>